<proteinExistence type="predicted"/>
<evidence type="ECO:0000256" key="1">
    <source>
        <dbReference type="SAM" id="Phobius"/>
    </source>
</evidence>
<protein>
    <submittedName>
        <fullName evidence="2">Uncharacterized protein</fullName>
    </submittedName>
</protein>
<keyword evidence="3" id="KW-1185">Reference proteome</keyword>
<organism evidence="2 3">
    <name type="scientific">Veronia nyctiphanis</name>
    <dbReference type="NCBI Taxonomy" id="1278244"/>
    <lineage>
        <taxon>Bacteria</taxon>
        <taxon>Pseudomonadati</taxon>
        <taxon>Pseudomonadota</taxon>
        <taxon>Gammaproteobacteria</taxon>
        <taxon>Vibrionales</taxon>
        <taxon>Vibrionaceae</taxon>
        <taxon>Veronia</taxon>
    </lineage>
</organism>
<keyword evidence="1" id="KW-0812">Transmembrane</keyword>
<keyword evidence="1" id="KW-1133">Transmembrane helix</keyword>
<dbReference type="AlphaFoldDB" id="A0A4Q0YH62"/>
<feature type="transmembrane region" description="Helical" evidence="1">
    <location>
        <begin position="37"/>
        <end position="54"/>
    </location>
</feature>
<gene>
    <name evidence="2" type="ORF">CS022_23615</name>
</gene>
<dbReference type="Proteomes" id="UP000290287">
    <property type="component" value="Unassembled WGS sequence"/>
</dbReference>
<accession>A0A4Q0YH62</accession>
<sequence>MVRVQSSLDRLKTDLLFRGNFPKLTEVKTNNMNKRDWLLTIIVVVITYLALQLIPRETNSVKVVFTWSEPSADSLNGNSEHKISIPADRESNIESLAAVNCQERSLPPNTDVTVREVNRIERKIPVEFDGFIPSLSGWTMTETSKTAEIGTCTELIEEPQAS</sequence>
<keyword evidence="1" id="KW-0472">Membrane</keyword>
<evidence type="ECO:0000313" key="2">
    <source>
        <dbReference type="EMBL" id="RXJ69976.1"/>
    </source>
</evidence>
<name>A0A4Q0YH62_9GAMM</name>
<evidence type="ECO:0000313" key="3">
    <source>
        <dbReference type="Proteomes" id="UP000290287"/>
    </source>
</evidence>
<comment type="caution">
    <text evidence="2">The sequence shown here is derived from an EMBL/GenBank/DDBJ whole genome shotgun (WGS) entry which is preliminary data.</text>
</comment>
<dbReference type="EMBL" id="PEIB01000052">
    <property type="protein sequence ID" value="RXJ69976.1"/>
    <property type="molecule type" value="Genomic_DNA"/>
</dbReference>
<reference evidence="2 3" key="1">
    <citation type="submission" date="2017-10" db="EMBL/GenBank/DDBJ databases">
        <title>Nyctiphanis sp. nov., isolated from the stomach of the euphausiid Nyctiphanes simplex (Hansen, 1911) in the Gulf of California.</title>
        <authorList>
            <person name="Gomez-Gil B."/>
            <person name="Aguilar-Mendez M."/>
            <person name="Lopez-Cortes A."/>
            <person name="Gomez-Gutierrez J."/>
            <person name="Roque A."/>
            <person name="Lang E."/>
            <person name="Gonzalez-Castillo A."/>
        </authorList>
    </citation>
    <scope>NUCLEOTIDE SEQUENCE [LARGE SCALE GENOMIC DNA]</scope>
    <source>
        <strain evidence="2 3">CAIM 600</strain>
    </source>
</reference>